<accession>A0A6J6D5W5</accession>
<dbReference type="NCBIfam" id="TIGR00229">
    <property type="entry name" value="sensory_box"/>
    <property type="match status" value="2"/>
</dbReference>
<dbReference type="InterPro" id="IPR000700">
    <property type="entry name" value="PAS-assoc_C"/>
</dbReference>
<dbReference type="GO" id="GO:0016020">
    <property type="term" value="C:membrane"/>
    <property type="evidence" value="ECO:0007669"/>
    <property type="project" value="InterPro"/>
</dbReference>
<dbReference type="InterPro" id="IPR001610">
    <property type="entry name" value="PAC"/>
</dbReference>
<dbReference type="GO" id="GO:0004888">
    <property type="term" value="F:transmembrane signaling receptor activity"/>
    <property type="evidence" value="ECO:0007669"/>
    <property type="project" value="InterPro"/>
</dbReference>
<dbReference type="InterPro" id="IPR050903">
    <property type="entry name" value="Bact_Chemotaxis_MeTrfase"/>
</dbReference>
<evidence type="ECO:0000256" key="1">
    <source>
        <dbReference type="SAM" id="Coils"/>
    </source>
</evidence>
<dbReference type="SMART" id="SM00091">
    <property type="entry name" value="PAS"/>
    <property type="match status" value="2"/>
</dbReference>
<dbReference type="InterPro" id="IPR035965">
    <property type="entry name" value="PAS-like_dom_sf"/>
</dbReference>
<feature type="domain" description="PAS" evidence="3">
    <location>
        <begin position="146"/>
        <end position="185"/>
    </location>
</feature>
<dbReference type="SUPFAM" id="SSF55785">
    <property type="entry name" value="PYP-like sensor domain (PAS domain)"/>
    <property type="match status" value="2"/>
</dbReference>
<gene>
    <name evidence="5" type="ORF">UFOPK1493_01611</name>
</gene>
<dbReference type="InterPro" id="IPR013655">
    <property type="entry name" value="PAS_fold_3"/>
</dbReference>
<feature type="coiled-coil region" evidence="1">
    <location>
        <begin position="116"/>
        <end position="143"/>
    </location>
</feature>
<dbReference type="PROSITE" id="PS50112">
    <property type="entry name" value="PAS"/>
    <property type="match status" value="1"/>
</dbReference>
<dbReference type="InterPro" id="IPR004089">
    <property type="entry name" value="MCPsignal_dom"/>
</dbReference>
<dbReference type="CDD" id="cd00130">
    <property type="entry name" value="PAS"/>
    <property type="match status" value="2"/>
</dbReference>
<evidence type="ECO:0000259" key="2">
    <source>
        <dbReference type="PROSITE" id="PS50111"/>
    </source>
</evidence>
<dbReference type="GO" id="GO:0006935">
    <property type="term" value="P:chemotaxis"/>
    <property type="evidence" value="ECO:0007669"/>
    <property type="project" value="InterPro"/>
</dbReference>
<dbReference type="Pfam" id="PF00015">
    <property type="entry name" value="MCPsignal"/>
    <property type="match status" value="1"/>
</dbReference>
<evidence type="ECO:0000259" key="3">
    <source>
        <dbReference type="PROSITE" id="PS50112"/>
    </source>
</evidence>
<reference evidence="5" key="1">
    <citation type="submission" date="2020-05" db="EMBL/GenBank/DDBJ databases">
        <authorList>
            <person name="Chiriac C."/>
            <person name="Salcher M."/>
            <person name="Ghai R."/>
            <person name="Kavagutti S V."/>
        </authorList>
    </citation>
    <scope>NUCLEOTIDE SEQUENCE</scope>
</reference>
<dbReference type="Pfam" id="PF08447">
    <property type="entry name" value="PAS_3"/>
    <property type="match status" value="2"/>
</dbReference>
<dbReference type="PRINTS" id="PR00260">
    <property type="entry name" value="CHEMTRNSDUCR"/>
</dbReference>
<feature type="domain" description="PAC" evidence="4">
    <location>
        <begin position="205"/>
        <end position="257"/>
    </location>
</feature>
<dbReference type="SMART" id="SM00283">
    <property type="entry name" value="MA"/>
    <property type="match status" value="1"/>
</dbReference>
<dbReference type="PANTHER" id="PTHR24422:SF10">
    <property type="entry name" value="CHEMOTAXIS PROTEIN METHYLTRANSFERASE 2"/>
    <property type="match status" value="1"/>
</dbReference>
<proteinExistence type="predicted"/>
<dbReference type="PANTHER" id="PTHR24422">
    <property type="entry name" value="CHEMOTAXIS PROTEIN METHYLTRANSFERASE"/>
    <property type="match status" value="1"/>
</dbReference>
<dbReference type="SMART" id="SM00086">
    <property type="entry name" value="PAC"/>
    <property type="match status" value="2"/>
</dbReference>
<dbReference type="InterPro" id="IPR004090">
    <property type="entry name" value="Chemotax_Me-accpt_rcpt"/>
</dbReference>
<dbReference type="EMBL" id="CAEZSR010000051">
    <property type="protein sequence ID" value="CAB4558734.1"/>
    <property type="molecule type" value="Genomic_DNA"/>
</dbReference>
<protein>
    <submittedName>
        <fullName evidence="5">Unannotated protein</fullName>
    </submittedName>
</protein>
<dbReference type="Gene3D" id="1.10.287.950">
    <property type="entry name" value="Methyl-accepting chemotaxis protein"/>
    <property type="match status" value="1"/>
</dbReference>
<evidence type="ECO:0000259" key="4">
    <source>
        <dbReference type="PROSITE" id="PS50113"/>
    </source>
</evidence>
<name>A0A6J6D5W5_9ZZZZ</name>
<dbReference type="GO" id="GO:0007165">
    <property type="term" value="P:signal transduction"/>
    <property type="evidence" value="ECO:0007669"/>
    <property type="project" value="InterPro"/>
</dbReference>
<evidence type="ECO:0000313" key="5">
    <source>
        <dbReference type="EMBL" id="CAB4558734.1"/>
    </source>
</evidence>
<feature type="domain" description="Methyl-accepting transducer" evidence="2">
    <location>
        <begin position="255"/>
        <end position="477"/>
    </location>
</feature>
<organism evidence="5">
    <name type="scientific">freshwater metagenome</name>
    <dbReference type="NCBI Taxonomy" id="449393"/>
    <lineage>
        <taxon>unclassified sequences</taxon>
        <taxon>metagenomes</taxon>
        <taxon>ecological metagenomes</taxon>
    </lineage>
</organism>
<dbReference type="AlphaFoldDB" id="A0A6J6D5W5"/>
<sequence>MTLRFARSKEMAARLAALDTSQAVIEFNLDGTIITANANFLATVGYDLEEIQGQHHRMFVDDEYARSDEYREFWEILRSGTFHSGQYRRVGKDGREIWIEATYNPVLDGEGRPVKIVKYASDITALRRELADLRGQVQAIRTALAVIEFEVDGTILWANDNFLATVGYSLGEIRGRHHRMFVSPEHAASTEYAELWARMARGEYHAGQYQRFGKDGREIWIEASYNPILDENGRPHKVVKFATDITRQITLMREVKQLIDGSFGEIDQAIARSAEQADSASAAARRTAGNVQSVATGAEELASSVTEISQSMARTKDAADSVSEETSRAVEATDRLADVARAMGGIVELIQDIANQINLLALNATIESARAGEAGRGFAVVANEVKNLAKQAADATEQIANEIGGMRDVSDHVVGSLSAISAGITAVRESVTSTASAIEQQSAVTQTMSASMHEASQAVESITDSVAGISVAVQQATDAAVRTREAAIVLAR</sequence>
<keyword evidence="1" id="KW-0175">Coiled coil</keyword>
<dbReference type="InterPro" id="IPR000014">
    <property type="entry name" value="PAS"/>
</dbReference>
<feature type="domain" description="PAC" evidence="4">
    <location>
        <begin position="83"/>
        <end position="135"/>
    </location>
</feature>
<dbReference type="Gene3D" id="3.30.450.20">
    <property type="entry name" value="PAS domain"/>
    <property type="match status" value="2"/>
</dbReference>
<dbReference type="PROSITE" id="PS50113">
    <property type="entry name" value="PAC"/>
    <property type="match status" value="2"/>
</dbReference>
<dbReference type="SUPFAM" id="SSF58104">
    <property type="entry name" value="Methyl-accepting chemotaxis protein (MCP) signaling domain"/>
    <property type="match status" value="1"/>
</dbReference>
<dbReference type="PROSITE" id="PS50111">
    <property type="entry name" value="CHEMOTAXIS_TRANSDUC_2"/>
    <property type="match status" value="1"/>
</dbReference>